<dbReference type="PaxDb" id="65489-OBART07G22500.1"/>
<proteinExistence type="predicted"/>
<evidence type="ECO:0000313" key="2">
    <source>
        <dbReference type="EnsemblPlants" id="OBART07G22500.1"/>
    </source>
</evidence>
<evidence type="ECO:0000313" key="3">
    <source>
        <dbReference type="Proteomes" id="UP000026960"/>
    </source>
</evidence>
<keyword evidence="3" id="KW-1185">Reference proteome</keyword>
<organism evidence="2">
    <name type="scientific">Oryza barthii</name>
    <dbReference type="NCBI Taxonomy" id="65489"/>
    <lineage>
        <taxon>Eukaryota</taxon>
        <taxon>Viridiplantae</taxon>
        <taxon>Streptophyta</taxon>
        <taxon>Embryophyta</taxon>
        <taxon>Tracheophyta</taxon>
        <taxon>Spermatophyta</taxon>
        <taxon>Magnoliopsida</taxon>
        <taxon>Liliopsida</taxon>
        <taxon>Poales</taxon>
        <taxon>Poaceae</taxon>
        <taxon>BOP clade</taxon>
        <taxon>Oryzoideae</taxon>
        <taxon>Oryzeae</taxon>
        <taxon>Oryzinae</taxon>
        <taxon>Oryza</taxon>
    </lineage>
</organism>
<accession>A0A0D3GTN0</accession>
<name>A0A0D3GTN0_9ORYZ</name>
<protein>
    <submittedName>
        <fullName evidence="2">Uncharacterized protein</fullName>
    </submittedName>
</protein>
<sequence length="101" mass="11442">MSGLPVGAEGERAPTPHGDAGEEAKTEELQEYGRMAVFACYGGWSTELSEEVFTVTCPKHRQDWSKNDYVISKTIQRDMHHAHTWGQRVEKSYFSPNKLLL</sequence>
<dbReference type="AlphaFoldDB" id="A0A0D3GTN0"/>
<reference evidence="2" key="2">
    <citation type="submission" date="2015-03" db="UniProtKB">
        <authorList>
            <consortium name="EnsemblPlants"/>
        </authorList>
    </citation>
    <scope>IDENTIFICATION</scope>
</reference>
<dbReference type="Gramene" id="OBART07G22500.1">
    <property type="protein sequence ID" value="OBART07G22500.1"/>
    <property type="gene ID" value="OBART07G22500"/>
</dbReference>
<feature type="compositionally biased region" description="Basic and acidic residues" evidence="1">
    <location>
        <begin position="9"/>
        <end position="27"/>
    </location>
</feature>
<dbReference type="HOGENOM" id="CLU_2296254_0_0_1"/>
<dbReference type="Proteomes" id="UP000026960">
    <property type="component" value="Chromosome 7"/>
</dbReference>
<dbReference type="EnsemblPlants" id="OBART07G22500.1">
    <property type="protein sequence ID" value="OBART07G22500.1"/>
    <property type="gene ID" value="OBART07G22500"/>
</dbReference>
<evidence type="ECO:0000256" key="1">
    <source>
        <dbReference type="SAM" id="MobiDB-lite"/>
    </source>
</evidence>
<reference evidence="2" key="1">
    <citation type="journal article" date="2009" name="Rice">
        <title>De Novo Next Generation Sequencing of Plant Genomes.</title>
        <authorList>
            <person name="Rounsley S."/>
            <person name="Marri P.R."/>
            <person name="Yu Y."/>
            <person name="He R."/>
            <person name="Sisneros N."/>
            <person name="Goicoechea J.L."/>
            <person name="Lee S.J."/>
            <person name="Angelova A."/>
            <person name="Kudrna D."/>
            <person name="Luo M."/>
            <person name="Affourtit J."/>
            <person name="Desany B."/>
            <person name="Knight J."/>
            <person name="Niazi F."/>
            <person name="Egholm M."/>
            <person name="Wing R.A."/>
        </authorList>
    </citation>
    <scope>NUCLEOTIDE SEQUENCE [LARGE SCALE GENOMIC DNA]</scope>
    <source>
        <strain evidence="2">cv. IRGC 105608</strain>
    </source>
</reference>
<feature type="region of interest" description="Disordered" evidence="1">
    <location>
        <begin position="1"/>
        <end position="27"/>
    </location>
</feature>